<keyword evidence="2" id="KW-1185">Reference proteome</keyword>
<evidence type="ECO:0000313" key="1">
    <source>
        <dbReference type="EMBL" id="TWP34126.1"/>
    </source>
</evidence>
<gene>
    <name evidence="1" type="ORF">FGL98_18670</name>
</gene>
<accession>A0A563DVA8</accession>
<protein>
    <submittedName>
        <fullName evidence="1">Extracellular solute-binding protein</fullName>
    </submittedName>
</protein>
<dbReference type="RefSeq" id="WP_146319273.1">
    <property type="nucleotide sequence ID" value="NZ_VCQV01000031.1"/>
</dbReference>
<organism evidence="1 2">
    <name type="scientific">Leekyejoonella antrihumi</name>
    <dbReference type="NCBI Taxonomy" id="1660198"/>
    <lineage>
        <taxon>Bacteria</taxon>
        <taxon>Bacillati</taxon>
        <taxon>Actinomycetota</taxon>
        <taxon>Actinomycetes</taxon>
        <taxon>Micrococcales</taxon>
        <taxon>Dermacoccaceae</taxon>
        <taxon>Leekyejoonella</taxon>
    </lineage>
</organism>
<sequence>MGQHKAGLILMGSWLPSEASAFAAKGMVYDSFPFPTVGGSGNDAARVDFSGFEIPKQAKNAKVAEQFAAFFLSKKYQTMWAKDAQLIPVRSDVPVGGSLANVVKDLTTATTFRSQDGGILYPGYTTKVLDPIDDQLFFGKITPQQFVTQMVAAQKNYWASQG</sequence>
<dbReference type="Gene3D" id="3.40.190.10">
    <property type="entry name" value="Periplasmic binding protein-like II"/>
    <property type="match status" value="2"/>
</dbReference>
<dbReference type="OrthoDB" id="8317736at2"/>
<dbReference type="SUPFAM" id="SSF53850">
    <property type="entry name" value="Periplasmic binding protein-like II"/>
    <property type="match status" value="1"/>
</dbReference>
<reference evidence="1 2" key="2">
    <citation type="submission" date="2019-08" db="EMBL/GenBank/DDBJ databases">
        <title>Jejuicoccus antrihumi gen. nov., sp. nov., a new member of the family Dermacoccaceae isolated from a cave.</title>
        <authorList>
            <person name="Schumann P."/>
            <person name="Kim I.S."/>
        </authorList>
    </citation>
    <scope>NUCLEOTIDE SEQUENCE [LARGE SCALE GENOMIC DNA]</scope>
    <source>
        <strain evidence="1 2">C5-26</strain>
    </source>
</reference>
<dbReference type="AlphaFoldDB" id="A0A563DVA8"/>
<proteinExistence type="predicted"/>
<dbReference type="Pfam" id="PF13416">
    <property type="entry name" value="SBP_bac_8"/>
    <property type="match status" value="1"/>
</dbReference>
<dbReference type="EMBL" id="VCQV01000031">
    <property type="protein sequence ID" value="TWP34126.1"/>
    <property type="molecule type" value="Genomic_DNA"/>
</dbReference>
<comment type="caution">
    <text evidence="1">The sequence shown here is derived from an EMBL/GenBank/DDBJ whole genome shotgun (WGS) entry which is preliminary data.</text>
</comment>
<name>A0A563DVA8_9MICO</name>
<reference evidence="1 2" key="1">
    <citation type="submission" date="2019-05" db="EMBL/GenBank/DDBJ databases">
        <authorList>
            <person name="Lee S.D."/>
        </authorList>
    </citation>
    <scope>NUCLEOTIDE SEQUENCE [LARGE SCALE GENOMIC DNA]</scope>
    <source>
        <strain evidence="1 2">C5-26</strain>
    </source>
</reference>
<evidence type="ECO:0000313" key="2">
    <source>
        <dbReference type="Proteomes" id="UP000320244"/>
    </source>
</evidence>
<dbReference type="InterPro" id="IPR006059">
    <property type="entry name" value="SBP"/>
</dbReference>
<dbReference type="Proteomes" id="UP000320244">
    <property type="component" value="Unassembled WGS sequence"/>
</dbReference>